<feature type="transmembrane region" description="Helical" evidence="1">
    <location>
        <begin position="238"/>
        <end position="262"/>
    </location>
</feature>
<feature type="transmembrane region" description="Helical" evidence="1">
    <location>
        <begin position="137"/>
        <end position="159"/>
    </location>
</feature>
<feature type="transmembrane region" description="Helical" evidence="1">
    <location>
        <begin position="89"/>
        <end position="108"/>
    </location>
</feature>
<protein>
    <recommendedName>
        <fullName evidence="4">Gustatory receptor</fullName>
    </recommendedName>
</protein>
<comment type="caution">
    <text evidence="2">The sequence shown here is derived from an EMBL/GenBank/DDBJ whole genome shotgun (WGS) entry which is preliminary data.</text>
</comment>
<evidence type="ECO:0000256" key="1">
    <source>
        <dbReference type="SAM" id="Phobius"/>
    </source>
</evidence>
<feature type="transmembrane region" description="Helical" evidence="1">
    <location>
        <begin position="195"/>
        <end position="218"/>
    </location>
</feature>
<feature type="transmembrane region" description="Helical" evidence="1">
    <location>
        <begin position="306"/>
        <end position="330"/>
    </location>
</feature>
<keyword evidence="1" id="KW-0812">Transmembrane</keyword>
<evidence type="ECO:0000313" key="3">
    <source>
        <dbReference type="Proteomes" id="UP001566132"/>
    </source>
</evidence>
<keyword evidence="1" id="KW-1133">Transmembrane helix</keyword>
<feature type="transmembrane region" description="Helical" evidence="1">
    <location>
        <begin position="422"/>
        <end position="443"/>
    </location>
</feature>
<accession>A0ABD1E9X6</accession>
<reference evidence="2 3" key="1">
    <citation type="submission" date="2024-05" db="EMBL/GenBank/DDBJ databases">
        <title>Genetic variation in Jamaican populations of the coffee berry borer (Hypothenemus hampei).</title>
        <authorList>
            <person name="Errbii M."/>
            <person name="Myrie A."/>
        </authorList>
    </citation>
    <scope>NUCLEOTIDE SEQUENCE [LARGE SCALE GENOMIC DNA]</scope>
    <source>
        <strain evidence="2">JA-Hopewell-2020-01-JO</strain>
        <tissue evidence="2">Whole body</tissue>
    </source>
</reference>
<sequence>MGNDQENSQIYKMPDGELENNLITSSAMLDDNNIIIVEESGDPNSIGGILNICKRKLVQPYMRFLGLIGLRPLFAERTRFSKVFKSFNLIYNIQVIFFLLLGYFLQYVSCFRRDRGFACPPSRNHLEEYEKECSGSLITGFIVPSLLHFIGYIYALMVFRRSDDNQLLVLIERVFLTSSNVPNMQINQNHIIRNLWVFVISSVLWIFTSITLVNYMMAEGDVTFKWLDPSWKIVQFSLKALLVVCIIWHDIVQATVISNYCLQVQLLKKYVQFIREKLLQHPVRSLEWIRDIEEFRKLLNYLNDQVAPAVCILTLINWTYAISGTLWLVAFHNDPHKDVVPLYTVVNVLNVVLWWVIAVAPFIQAARLTLSCNNVKTVGQEVRTRPFVHQDTPVQELNSILIYTSSLKIHAKLFNLPINGKYTGITFAILTIFFLVLGQSRIINDD</sequence>
<feature type="transmembrane region" description="Helical" evidence="1">
    <location>
        <begin position="342"/>
        <end position="363"/>
    </location>
</feature>
<dbReference type="Proteomes" id="UP001566132">
    <property type="component" value="Unassembled WGS sequence"/>
</dbReference>
<keyword evidence="1" id="KW-0472">Membrane</keyword>
<gene>
    <name evidence="2" type="ORF">ABEB36_012029</name>
</gene>
<dbReference type="AlphaFoldDB" id="A0ABD1E9X6"/>
<organism evidence="2 3">
    <name type="scientific">Hypothenemus hampei</name>
    <name type="common">Coffee berry borer</name>
    <dbReference type="NCBI Taxonomy" id="57062"/>
    <lineage>
        <taxon>Eukaryota</taxon>
        <taxon>Metazoa</taxon>
        <taxon>Ecdysozoa</taxon>
        <taxon>Arthropoda</taxon>
        <taxon>Hexapoda</taxon>
        <taxon>Insecta</taxon>
        <taxon>Pterygota</taxon>
        <taxon>Neoptera</taxon>
        <taxon>Endopterygota</taxon>
        <taxon>Coleoptera</taxon>
        <taxon>Polyphaga</taxon>
        <taxon>Cucujiformia</taxon>
        <taxon>Curculionidae</taxon>
        <taxon>Scolytinae</taxon>
        <taxon>Hypothenemus</taxon>
    </lineage>
</organism>
<dbReference type="PANTHER" id="PTHR38337:SF1">
    <property type="entry name" value="GUSTATORY RECEPTOR"/>
    <property type="match status" value="1"/>
</dbReference>
<dbReference type="PANTHER" id="PTHR38337">
    <property type="entry name" value="AGAP010540-PA"/>
    <property type="match status" value="1"/>
</dbReference>
<name>A0ABD1E9X6_HYPHA</name>
<keyword evidence="3" id="KW-1185">Reference proteome</keyword>
<proteinExistence type="predicted"/>
<evidence type="ECO:0000313" key="2">
    <source>
        <dbReference type="EMBL" id="KAL1491429.1"/>
    </source>
</evidence>
<evidence type="ECO:0008006" key="4">
    <source>
        <dbReference type="Google" id="ProtNLM"/>
    </source>
</evidence>
<dbReference type="EMBL" id="JBDJPC010000009">
    <property type="protein sequence ID" value="KAL1491429.1"/>
    <property type="molecule type" value="Genomic_DNA"/>
</dbReference>